<dbReference type="InterPro" id="IPR001451">
    <property type="entry name" value="Hexapep"/>
</dbReference>
<dbReference type="GO" id="GO:0016746">
    <property type="term" value="F:acyltransferase activity"/>
    <property type="evidence" value="ECO:0007669"/>
    <property type="project" value="UniProtKB-KW"/>
</dbReference>
<dbReference type="OrthoDB" id="9815592at2"/>
<dbReference type="PROSITE" id="PS00101">
    <property type="entry name" value="HEXAPEP_TRANSFERASES"/>
    <property type="match status" value="1"/>
</dbReference>
<gene>
    <name evidence="4" type="ORF">LZ24_00862</name>
</gene>
<organism evidence="4 5">
    <name type="scientific">Desulfobotulus alkaliphilus</name>
    <dbReference type="NCBI Taxonomy" id="622671"/>
    <lineage>
        <taxon>Bacteria</taxon>
        <taxon>Pseudomonadati</taxon>
        <taxon>Thermodesulfobacteriota</taxon>
        <taxon>Desulfobacteria</taxon>
        <taxon>Desulfobacterales</taxon>
        <taxon>Desulfobacteraceae</taxon>
        <taxon>Desulfobotulus</taxon>
    </lineage>
</organism>
<dbReference type="EMBL" id="VLLC01000004">
    <property type="protein sequence ID" value="TWI75410.1"/>
    <property type="molecule type" value="Genomic_DNA"/>
</dbReference>
<dbReference type="SUPFAM" id="SSF51161">
    <property type="entry name" value="Trimeric LpxA-like enzymes"/>
    <property type="match status" value="1"/>
</dbReference>
<proteinExistence type="predicted"/>
<dbReference type="CDD" id="cd04647">
    <property type="entry name" value="LbH_MAT_like"/>
    <property type="match status" value="1"/>
</dbReference>
<dbReference type="InterPro" id="IPR051159">
    <property type="entry name" value="Hexapeptide_acetyltransf"/>
</dbReference>
<dbReference type="PANTHER" id="PTHR23416">
    <property type="entry name" value="SIALIC ACID SYNTHASE-RELATED"/>
    <property type="match status" value="1"/>
</dbReference>
<name>A0A562S490_9BACT</name>
<reference evidence="4 5" key="1">
    <citation type="submission" date="2019-07" db="EMBL/GenBank/DDBJ databases">
        <title>Genome sequencing of 100 strains of the haloalkaliphilic chemolithoautotrophic sulfur-oxidizing bacterium Thioalkalivibrio.</title>
        <authorList>
            <person name="Muyzer G."/>
        </authorList>
    </citation>
    <scope>NUCLEOTIDE SEQUENCE [LARGE SCALE GENOMIC DNA]</scope>
    <source>
        <strain evidence="4 5">ASO4-4</strain>
    </source>
</reference>
<dbReference type="InterPro" id="IPR011004">
    <property type="entry name" value="Trimer_LpxA-like_sf"/>
</dbReference>
<dbReference type="AlphaFoldDB" id="A0A562S490"/>
<evidence type="ECO:0000256" key="3">
    <source>
        <dbReference type="ARBA" id="ARBA00023315"/>
    </source>
</evidence>
<sequence>MRKDHRPYFIKKAYNRFQKFYLKKFLKPEFETLGHGIHAIKPWHVEVFGGPVRVGSFTTIIASPDARVRLCVWSDKKDIHGIEIGDYCLICPGTRISAAEKIVIGANTMMANGVYITDSDWHDLYDRSMPIGITKPVIIGDNVWLGDSAIIGKGVTIGNNSIIGAGSVVVKDIPENCIAAGNPARVVRQLDPERKIVTRGDWLSDPKEVGRQFDLLDRDLLRGNTVFGWLRSLVAPRHRD</sequence>
<evidence type="ECO:0000313" key="5">
    <source>
        <dbReference type="Proteomes" id="UP000318307"/>
    </source>
</evidence>
<dbReference type="InterPro" id="IPR018357">
    <property type="entry name" value="Hexapep_transf_CS"/>
</dbReference>
<dbReference type="Gene3D" id="2.160.10.10">
    <property type="entry name" value="Hexapeptide repeat proteins"/>
    <property type="match status" value="1"/>
</dbReference>
<accession>A0A562S490</accession>
<keyword evidence="1 4" id="KW-0808">Transferase</keyword>
<evidence type="ECO:0000256" key="1">
    <source>
        <dbReference type="ARBA" id="ARBA00022679"/>
    </source>
</evidence>
<dbReference type="PANTHER" id="PTHR23416:SF78">
    <property type="entry name" value="LIPOPOLYSACCHARIDE BIOSYNTHESIS O-ACETYL TRANSFERASE WBBJ-RELATED"/>
    <property type="match status" value="1"/>
</dbReference>
<protein>
    <submittedName>
        <fullName evidence="4">Acetyltransferase-like isoleucine patch superfamily enzyme</fullName>
    </submittedName>
</protein>
<dbReference type="RefSeq" id="WP_144682669.1">
    <property type="nucleotide sequence ID" value="NZ_VLLC01000004.1"/>
</dbReference>
<keyword evidence="2" id="KW-0677">Repeat</keyword>
<dbReference type="Proteomes" id="UP000318307">
    <property type="component" value="Unassembled WGS sequence"/>
</dbReference>
<evidence type="ECO:0000313" key="4">
    <source>
        <dbReference type="EMBL" id="TWI75410.1"/>
    </source>
</evidence>
<dbReference type="Pfam" id="PF00132">
    <property type="entry name" value="Hexapep"/>
    <property type="match status" value="1"/>
</dbReference>
<comment type="caution">
    <text evidence="4">The sequence shown here is derived from an EMBL/GenBank/DDBJ whole genome shotgun (WGS) entry which is preliminary data.</text>
</comment>
<keyword evidence="3" id="KW-0012">Acyltransferase</keyword>
<keyword evidence="5" id="KW-1185">Reference proteome</keyword>
<evidence type="ECO:0000256" key="2">
    <source>
        <dbReference type="ARBA" id="ARBA00022737"/>
    </source>
</evidence>